<dbReference type="InterPro" id="IPR000206">
    <property type="entry name" value="Ribosomal_bL12"/>
</dbReference>
<keyword evidence="2" id="KW-0689">Ribosomal protein</keyword>
<comment type="caution">
    <text evidence="7">The sequence shown here is derived from an EMBL/GenBank/DDBJ whole genome shotgun (WGS) entry which is preliminary data.</text>
</comment>
<comment type="similarity">
    <text evidence="1">Belongs to the bacterial ribosomal protein bL12 family.</text>
</comment>
<dbReference type="GO" id="GO:0003729">
    <property type="term" value="F:mRNA binding"/>
    <property type="evidence" value="ECO:0007669"/>
    <property type="project" value="TreeGrafter"/>
</dbReference>
<dbReference type="EMBL" id="VWRR01000003">
    <property type="protein sequence ID" value="KAF6004556.1"/>
    <property type="molecule type" value="Genomic_DNA"/>
</dbReference>
<feature type="region of interest" description="Disordered" evidence="5">
    <location>
        <begin position="43"/>
        <end position="67"/>
    </location>
</feature>
<dbReference type="GO" id="GO:0005840">
    <property type="term" value="C:ribosome"/>
    <property type="evidence" value="ECO:0007669"/>
    <property type="project" value="UniProtKB-KW"/>
</dbReference>
<dbReference type="FunFam" id="3.30.1390.10:FF:000001">
    <property type="entry name" value="50S ribosomal protein L7/L12"/>
    <property type="match status" value="1"/>
</dbReference>
<dbReference type="PANTHER" id="PTHR45987">
    <property type="entry name" value="39S RIBOSOMAL PROTEIN L12"/>
    <property type="match status" value="1"/>
</dbReference>
<protein>
    <recommendedName>
        <fullName evidence="4">50S ribosomal protein L12, chloroplastic</fullName>
    </recommendedName>
</protein>
<evidence type="ECO:0000313" key="8">
    <source>
        <dbReference type="Proteomes" id="UP000530660"/>
    </source>
</evidence>
<evidence type="ECO:0000256" key="4">
    <source>
        <dbReference type="ARBA" id="ARBA00035505"/>
    </source>
</evidence>
<reference evidence="7 8" key="1">
    <citation type="journal article" date="2020" name="J. Phycol.">
        <title>Comparative genome analysis reveals Cyanidiococcus gen. nov., a new extremophilic red algal genus sister to Cyanidioschyzon (Cyanidioschyzonaceae, Rhodophyta).</title>
        <authorList>
            <person name="Liu S.-L."/>
            <person name="Chiang Y.-R."/>
            <person name="Yoon H.S."/>
            <person name="Fu H.-Y."/>
        </authorList>
    </citation>
    <scope>NUCLEOTIDE SEQUENCE [LARGE SCALE GENOMIC DNA]</scope>
    <source>
        <strain evidence="7 8">THAL066</strain>
    </source>
</reference>
<evidence type="ECO:0000256" key="1">
    <source>
        <dbReference type="ARBA" id="ARBA00007197"/>
    </source>
</evidence>
<dbReference type="CDD" id="cd00387">
    <property type="entry name" value="Ribosomal_L7_L12"/>
    <property type="match status" value="1"/>
</dbReference>
<sequence length="203" mass="21830">MVPVSRGESFEAALYLSDLLVDALESDEKRRAVPMRCLHEQHTRLLRQDGPGPSARKQTHSHEAATDGQVARLADEILSLNLLQAKELSDLLRSRLGIEGSVGMGAGAVTPAALAAMQQAMAAAAAAETKQEKTEFDVVLEKFDPSKKIQVIKEVRSALGLGLKEAKELVEAAPKVIKSSLPKNDAEALVERLKQFGATLAIQ</sequence>
<evidence type="ECO:0000259" key="6">
    <source>
        <dbReference type="Pfam" id="PF00542"/>
    </source>
</evidence>
<dbReference type="SUPFAM" id="SSF54736">
    <property type="entry name" value="ClpS-like"/>
    <property type="match status" value="1"/>
</dbReference>
<name>A0A7J7IN65_9RHOD</name>
<feature type="domain" description="Large ribosomal subunit protein bL12 C-terminal" evidence="6">
    <location>
        <begin position="136"/>
        <end position="202"/>
    </location>
</feature>
<dbReference type="HAMAP" id="MF_00368">
    <property type="entry name" value="Ribosomal_bL12"/>
    <property type="match status" value="1"/>
</dbReference>
<evidence type="ECO:0000313" key="7">
    <source>
        <dbReference type="EMBL" id="KAF6004556.1"/>
    </source>
</evidence>
<dbReference type="AlphaFoldDB" id="A0A7J7IN65"/>
<dbReference type="NCBIfam" id="TIGR00855">
    <property type="entry name" value="L12"/>
    <property type="match status" value="1"/>
</dbReference>
<accession>A0A7J7IN65</accession>
<dbReference type="Proteomes" id="UP000530660">
    <property type="component" value="Unassembled WGS sequence"/>
</dbReference>
<dbReference type="SUPFAM" id="SSF48300">
    <property type="entry name" value="Ribosomal protein L7/12, oligomerisation (N-terminal) domain"/>
    <property type="match status" value="1"/>
</dbReference>
<proteinExistence type="inferred from homology"/>
<dbReference type="OrthoDB" id="250175at2759"/>
<gene>
    <name evidence="7" type="ORF">F1559_004234</name>
</gene>
<dbReference type="GO" id="GO:0006412">
    <property type="term" value="P:translation"/>
    <property type="evidence" value="ECO:0007669"/>
    <property type="project" value="InterPro"/>
</dbReference>
<dbReference type="Gene3D" id="3.30.1390.10">
    <property type="match status" value="1"/>
</dbReference>
<dbReference type="InterPro" id="IPR014719">
    <property type="entry name" value="Ribosomal_bL12_C/ClpS-like"/>
</dbReference>
<dbReference type="InterPro" id="IPR036235">
    <property type="entry name" value="Ribosomal_bL12_oligo_N_sf"/>
</dbReference>
<evidence type="ECO:0000256" key="2">
    <source>
        <dbReference type="ARBA" id="ARBA00022980"/>
    </source>
</evidence>
<keyword evidence="3" id="KW-0687">Ribonucleoprotein</keyword>
<dbReference type="PANTHER" id="PTHR45987:SF4">
    <property type="entry name" value="LARGE RIBOSOMAL SUBUNIT PROTEIN BL12M"/>
    <property type="match status" value="1"/>
</dbReference>
<organism evidence="7 8">
    <name type="scientific">Cyanidiococcus yangmingshanensis</name>
    <dbReference type="NCBI Taxonomy" id="2690220"/>
    <lineage>
        <taxon>Eukaryota</taxon>
        <taxon>Rhodophyta</taxon>
        <taxon>Bangiophyceae</taxon>
        <taxon>Cyanidiales</taxon>
        <taxon>Cyanidiaceae</taxon>
        <taxon>Cyanidiococcus</taxon>
    </lineage>
</organism>
<evidence type="ECO:0000256" key="5">
    <source>
        <dbReference type="SAM" id="MobiDB-lite"/>
    </source>
</evidence>
<dbReference type="GO" id="GO:1990904">
    <property type="term" value="C:ribonucleoprotein complex"/>
    <property type="evidence" value="ECO:0007669"/>
    <property type="project" value="UniProtKB-KW"/>
</dbReference>
<keyword evidence="8" id="KW-1185">Reference proteome</keyword>
<dbReference type="InterPro" id="IPR013823">
    <property type="entry name" value="Ribosomal_bL12_C"/>
</dbReference>
<dbReference type="GO" id="GO:0003735">
    <property type="term" value="F:structural constituent of ribosome"/>
    <property type="evidence" value="ECO:0007669"/>
    <property type="project" value="InterPro"/>
</dbReference>
<evidence type="ECO:0000256" key="3">
    <source>
        <dbReference type="ARBA" id="ARBA00023274"/>
    </source>
</evidence>
<dbReference type="Pfam" id="PF00542">
    <property type="entry name" value="Ribosomal_L12"/>
    <property type="match status" value="1"/>
</dbReference>